<name>A0A1G4B1S2_9PEZI</name>
<evidence type="ECO:0000313" key="2">
    <source>
        <dbReference type="Proteomes" id="UP000176998"/>
    </source>
</evidence>
<organism evidence="1 2">
    <name type="scientific">Colletotrichum orchidophilum</name>
    <dbReference type="NCBI Taxonomy" id="1209926"/>
    <lineage>
        <taxon>Eukaryota</taxon>
        <taxon>Fungi</taxon>
        <taxon>Dikarya</taxon>
        <taxon>Ascomycota</taxon>
        <taxon>Pezizomycotina</taxon>
        <taxon>Sordariomycetes</taxon>
        <taxon>Hypocreomycetidae</taxon>
        <taxon>Glomerellales</taxon>
        <taxon>Glomerellaceae</taxon>
        <taxon>Colletotrichum</taxon>
    </lineage>
</organism>
<dbReference type="AlphaFoldDB" id="A0A1G4B1S2"/>
<comment type="caution">
    <text evidence="1">The sequence shown here is derived from an EMBL/GenBank/DDBJ whole genome shotgun (WGS) entry which is preliminary data.</text>
</comment>
<proteinExistence type="predicted"/>
<keyword evidence="2" id="KW-1185">Reference proteome</keyword>
<dbReference type="EMBL" id="MJBS01000085">
    <property type="protein sequence ID" value="OHE95262.1"/>
    <property type="molecule type" value="Genomic_DNA"/>
</dbReference>
<dbReference type="Proteomes" id="UP000176998">
    <property type="component" value="Unassembled WGS sequence"/>
</dbReference>
<dbReference type="GeneID" id="34562546"/>
<sequence>TLRRLQRHLCGSRSRAVTVRWPSVLISWHQASPVASLFPLFSVTPTLLYLNLSTQGTKVVHQFASHLVSLSYPQLFRRWQRNLVASRAPPAHCINFSTSISHNTRPRPLVLASA</sequence>
<evidence type="ECO:0000313" key="1">
    <source>
        <dbReference type="EMBL" id="OHE95262.1"/>
    </source>
</evidence>
<protein>
    <submittedName>
        <fullName evidence="1">Uncharacterized protein</fullName>
    </submittedName>
</protein>
<gene>
    <name evidence="1" type="ORF">CORC01_09407</name>
</gene>
<reference evidence="1 2" key="1">
    <citation type="submission" date="2016-09" db="EMBL/GenBank/DDBJ databases">
        <authorList>
            <person name="Capua I."/>
            <person name="De Benedictis P."/>
            <person name="Joannis T."/>
            <person name="Lombin L.H."/>
            <person name="Cattoli G."/>
        </authorList>
    </citation>
    <scope>NUCLEOTIDE SEQUENCE [LARGE SCALE GENOMIC DNA]</scope>
    <source>
        <strain evidence="1 2">IMI 309357</strain>
    </source>
</reference>
<dbReference type="RefSeq" id="XP_022472424.1">
    <property type="nucleotide sequence ID" value="XM_022621036.1"/>
</dbReference>
<accession>A0A1G4B1S2</accession>
<feature type="non-terminal residue" evidence="1">
    <location>
        <position position="1"/>
    </location>
</feature>